<evidence type="ECO:0000256" key="1">
    <source>
        <dbReference type="ARBA" id="ARBA00004141"/>
    </source>
</evidence>
<feature type="transmembrane region" description="Helical" evidence="6">
    <location>
        <begin position="101"/>
        <end position="126"/>
    </location>
</feature>
<evidence type="ECO:0000256" key="5">
    <source>
        <dbReference type="SAM" id="MobiDB-lite"/>
    </source>
</evidence>
<evidence type="ECO:0000256" key="2">
    <source>
        <dbReference type="ARBA" id="ARBA00022692"/>
    </source>
</evidence>
<evidence type="ECO:0008006" key="9">
    <source>
        <dbReference type="Google" id="ProtNLM"/>
    </source>
</evidence>
<feature type="transmembrane region" description="Helical" evidence="6">
    <location>
        <begin position="61"/>
        <end position="80"/>
    </location>
</feature>
<keyword evidence="4 6" id="KW-0472">Membrane</keyword>
<feature type="transmembrane region" description="Helical" evidence="6">
    <location>
        <begin position="220"/>
        <end position="241"/>
    </location>
</feature>
<dbReference type="AlphaFoldDB" id="A0A9D4X1H9"/>
<proteinExistence type="predicted"/>
<evidence type="ECO:0000256" key="6">
    <source>
        <dbReference type="SAM" id="Phobius"/>
    </source>
</evidence>
<dbReference type="Proteomes" id="UP001058974">
    <property type="component" value="Chromosome 5"/>
</dbReference>
<comment type="caution">
    <text evidence="7">The sequence shown here is derived from an EMBL/GenBank/DDBJ whole genome shotgun (WGS) entry which is preliminary data.</text>
</comment>
<evidence type="ECO:0000313" key="7">
    <source>
        <dbReference type="EMBL" id="KAI5411882.1"/>
    </source>
</evidence>
<feature type="region of interest" description="Disordered" evidence="5">
    <location>
        <begin position="1"/>
        <end position="25"/>
    </location>
</feature>
<feature type="transmembrane region" description="Helical" evidence="6">
    <location>
        <begin position="32"/>
        <end position="49"/>
    </location>
</feature>
<keyword evidence="3 6" id="KW-1133">Transmembrane helix</keyword>
<protein>
    <recommendedName>
        <fullName evidence="9">Sugar phosphate transporter domain-containing protein</fullName>
    </recommendedName>
</protein>
<feature type="transmembrane region" description="Helical" evidence="6">
    <location>
        <begin position="164"/>
        <end position="183"/>
    </location>
</feature>
<dbReference type="GO" id="GO:0016020">
    <property type="term" value="C:membrane"/>
    <property type="evidence" value="ECO:0007669"/>
    <property type="project" value="UniProtKB-SubCell"/>
</dbReference>
<dbReference type="Gramene" id="Psat05G0680900-T1">
    <property type="protein sequence ID" value="KAI5411882.1"/>
    <property type="gene ID" value="KIW84_056809"/>
</dbReference>
<name>A0A9D4X1H9_PEA</name>
<organism evidence="7 8">
    <name type="scientific">Pisum sativum</name>
    <name type="common">Garden pea</name>
    <name type="synonym">Lathyrus oleraceus</name>
    <dbReference type="NCBI Taxonomy" id="3888"/>
    <lineage>
        <taxon>Eukaryota</taxon>
        <taxon>Viridiplantae</taxon>
        <taxon>Streptophyta</taxon>
        <taxon>Embryophyta</taxon>
        <taxon>Tracheophyta</taxon>
        <taxon>Spermatophyta</taxon>
        <taxon>Magnoliopsida</taxon>
        <taxon>eudicotyledons</taxon>
        <taxon>Gunneridae</taxon>
        <taxon>Pentapetalae</taxon>
        <taxon>rosids</taxon>
        <taxon>fabids</taxon>
        <taxon>Fabales</taxon>
        <taxon>Fabaceae</taxon>
        <taxon>Papilionoideae</taxon>
        <taxon>50 kb inversion clade</taxon>
        <taxon>NPAAA clade</taxon>
        <taxon>Hologalegina</taxon>
        <taxon>IRL clade</taxon>
        <taxon>Fabeae</taxon>
        <taxon>Lathyrus</taxon>
    </lineage>
</organism>
<sequence length="418" mass="46676">MESTKNLLPLSNDMKESKETEEHKVPTMTRKGVYTALSYMTSSVLLVMFNKAALTCYNFPFANVITLSQMVCAFVILYVLKSFNIISLTTESQNSSKSKNSILFVPFTTLVHTFPLAITYLLFMVVTMEAVRGINIPMYTTLRRTTVAFTMIMEYFLSGKKHSIFVLGSVGIIIAGALVAGARDLSFDAYAYSVVFIENMCKAVYLASISRVGKASGLNIFGLVWSNVLICGPMLFFWSLLRGDLQSTLNFTYLLYPGFQVVMILSCAFTFFINYIVVLNTTVNSALTQAICGCFTSGFGWIMSFIFYFLLLLLQDVFTSGFGWIIFGGLPYDLFNVLGQSLGFFGSCLYAYYFVLQVLRFVEGATISRKISIRPKTYEKGSDPKINDSSHTATPLSSSLVFPKNFKRGFNPIAFSKH</sequence>
<dbReference type="InterPro" id="IPR050186">
    <property type="entry name" value="TPT_transporter"/>
</dbReference>
<evidence type="ECO:0000256" key="4">
    <source>
        <dbReference type="ARBA" id="ARBA00023136"/>
    </source>
</evidence>
<evidence type="ECO:0000313" key="8">
    <source>
        <dbReference type="Proteomes" id="UP001058974"/>
    </source>
</evidence>
<keyword evidence="8" id="KW-1185">Reference proteome</keyword>
<comment type="subcellular location">
    <subcellularLocation>
        <location evidence="1">Membrane</location>
        <topology evidence="1">Multi-pass membrane protein</topology>
    </subcellularLocation>
</comment>
<accession>A0A9D4X1H9</accession>
<feature type="transmembrane region" description="Helical" evidence="6">
    <location>
        <begin position="290"/>
        <end position="314"/>
    </location>
</feature>
<feature type="transmembrane region" description="Helical" evidence="6">
    <location>
        <begin position="334"/>
        <end position="355"/>
    </location>
</feature>
<feature type="transmembrane region" description="Helical" evidence="6">
    <location>
        <begin position="253"/>
        <end position="278"/>
    </location>
</feature>
<dbReference type="PANTHER" id="PTHR11132">
    <property type="entry name" value="SOLUTE CARRIER FAMILY 35"/>
    <property type="match status" value="1"/>
</dbReference>
<reference evidence="7 8" key="1">
    <citation type="journal article" date="2022" name="Nat. Genet.">
        <title>Improved pea reference genome and pan-genome highlight genomic features and evolutionary characteristics.</title>
        <authorList>
            <person name="Yang T."/>
            <person name="Liu R."/>
            <person name="Luo Y."/>
            <person name="Hu S."/>
            <person name="Wang D."/>
            <person name="Wang C."/>
            <person name="Pandey M.K."/>
            <person name="Ge S."/>
            <person name="Xu Q."/>
            <person name="Li N."/>
            <person name="Li G."/>
            <person name="Huang Y."/>
            <person name="Saxena R.K."/>
            <person name="Ji Y."/>
            <person name="Li M."/>
            <person name="Yan X."/>
            <person name="He Y."/>
            <person name="Liu Y."/>
            <person name="Wang X."/>
            <person name="Xiang C."/>
            <person name="Varshney R.K."/>
            <person name="Ding H."/>
            <person name="Gao S."/>
            <person name="Zong X."/>
        </authorList>
    </citation>
    <scope>NUCLEOTIDE SEQUENCE [LARGE SCALE GENOMIC DNA]</scope>
    <source>
        <strain evidence="7 8">cv. Zhongwan 6</strain>
    </source>
</reference>
<feature type="transmembrane region" description="Helical" evidence="6">
    <location>
        <begin position="189"/>
        <end position="208"/>
    </location>
</feature>
<dbReference type="EMBL" id="JAMSHJ010000005">
    <property type="protein sequence ID" value="KAI5411882.1"/>
    <property type="molecule type" value="Genomic_DNA"/>
</dbReference>
<feature type="compositionally biased region" description="Basic and acidic residues" evidence="5">
    <location>
        <begin position="13"/>
        <end position="25"/>
    </location>
</feature>
<gene>
    <name evidence="7" type="ORF">KIW84_056809</name>
</gene>
<keyword evidence="2 6" id="KW-0812">Transmembrane</keyword>
<evidence type="ECO:0000256" key="3">
    <source>
        <dbReference type="ARBA" id="ARBA00022989"/>
    </source>
</evidence>